<feature type="domain" description="Cytochrome P460" evidence="1">
    <location>
        <begin position="17"/>
        <end position="109"/>
    </location>
</feature>
<dbReference type="InterPro" id="IPR032033">
    <property type="entry name" value="Cytochrome_P460"/>
</dbReference>
<sequence>MIIKRGLFWNLGSSARAKTNKLHWPEGAILAKLVWKNETLPTWKAATVPGDFVHTEIMVRDTKKYAATEGWGYARWTGLKLKPHGQDSSFAETCANCHKAAESTAFVFTQPAKLP</sequence>
<protein>
    <submittedName>
        <fullName evidence="2">Cytochrome P460 family protein</fullName>
    </submittedName>
</protein>
<accession>A0A7Z0SDX1</accession>
<proteinExistence type="predicted"/>
<organism evidence="2 3">
    <name type="scientific">Candidatus Methanofishera endochildressiae</name>
    <dbReference type="NCBI Taxonomy" id="2738884"/>
    <lineage>
        <taxon>Bacteria</taxon>
        <taxon>Pseudomonadati</taxon>
        <taxon>Pseudomonadota</taxon>
        <taxon>Gammaproteobacteria</taxon>
        <taxon>Candidatus Methanofishera</taxon>
    </lineage>
</organism>
<evidence type="ECO:0000313" key="3">
    <source>
        <dbReference type="Proteomes" id="UP000537890"/>
    </source>
</evidence>
<gene>
    <name evidence="2" type="ORF">H0A75_05740</name>
</gene>
<dbReference type="Gene3D" id="3.50.70.20">
    <property type="entry name" value="Cytochrome P460"/>
    <property type="match status" value="1"/>
</dbReference>
<reference evidence="2 3" key="1">
    <citation type="submission" date="2020-05" db="EMBL/GenBank/DDBJ databases">
        <title>Horizontal transmission and recombination maintain forever young bacterial symbiont genomes.</title>
        <authorList>
            <person name="Russell S.L."/>
            <person name="Pepper-Tunick E."/>
            <person name="Svedberg J."/>
            <person name="Byrne A."/>
            <person name="Ruelas Castillo J."/>
            <person name="Vollmers C."/>
            <person name="Beinart R.A."/>
            <person name="Corbett-Detig R."/>
        </authorList>
    </citation>
    <scope>NUCLEOTIDE SEQUENCE [LARGE SCALE GENOMIC DNA]</scope>
    <source>
        <strain evidence="2">4727-3</strain>
    </source>
</reference>
<evidence type="ECO:0000259" key="1">
    <source>
        <dbReference type="Pfam" id="PF16694"/>
    </source>
</evidence>
<comment type="caution">
    <text evidence="2">The sequence shown here is derived from an EMBL/GenBank/DDBJ whole genome shotgun (WGS) entry which is preliminary data.</text>
</comment>
<dbReference type="AlphaFoldDB" id="A0A7Z0SDX1"/>
<dbReference type="Pfam" id="PF16694">
    <property type="entry name" value="Cytochrome_P460"/>
    <property type="match status" value="1"/>
</dbReference>
<evidence type="ECO:0000313" key="2">
    <source>
        <dbReference type="EMBL" id="NYT47152.1"/>
    </source>
</evidence>
<name>A0A7Z0SDX1_9GAMM</name>
<dbReference type="EMBL" id="JACCHS010000093">
    <property type="protein sequence ID" value="NYT47152.1"/>
    <property type="molecule type" value="Genomic_DNA"/>
</dbReference>
<dbReference type="InterPro" id="IPR038142">
    <property type="entry name" value="Cytochrome_P460_sp"/>
</dbReference>
<dbReference type="Proteomes" id="UP000537890">
    <property type="component" value="Unassembled WGS sequence"/>
</dbReference>
<dbReference type="CDD" id="cd20753">
    <property type="entry name" value="cyt_P460_Mc-like"/>
    <property type="match status" value="1"/>
</dbReference>